<dbReference type="EMBL" id="CM037162">
    <property type="protein sequence ID" value="KAH7863718.1"/>
    <property type="molecule type" value="Genomic_DNA"/>
</dbReference>
<proteinExistence type="predicted"/>
<sequence>MFQDYFSCCSSDKTIDQCMAPKVFKQMKYDNKVDVFSFAMILFEMLEGDPPLSQYEPYEAAKLMGEDHRPSLTAKGFTSELIE</sequence>
<evidence type="ECO:0000313" key="1">
    <source>
        <dbReference type="EMBL" id="KAH7863718.1"/>
    </source>
</evidence>
<organism evidence="1 2">
    <name type="scientific">Vaccinium darrowii</name>
    <dbReference type="NCBI Taxonomy" id="229202"/>
    <lineage>
        <taxon>Eukaryota</taxon>
        <taxon>Viridiplantae</taxon>
        <taxon>Streptophyta</taxon>
        <taxon>Embryophyta</taxon>
        <taxon>Tracheophyta</taxon>
        <taxon>Spermatophyta</taxon>
        <taxon>Magnoliopsida</taxon>
        <taxon>eudicotyledons</taxon>
        <taxon>Gunneridae</taxon>
        <taxon>Pentapetalae</taxon>
        <taxon>asterids</taxon>
        <taxon>Ericales</taxon>
        <taxon>Ericaceae</taxon>
        <taxon>Vaccinioideae</taxon>
        <taxon>Vaccinieae</taxon>
        <taxon>Vaccinium</taxon>
    </lineage>
</organism>
<protein>
    <submittedName>
        <fullName evidence="1">Uncharacterized protein</fullName>
    </submittedName>
</protein>
<name>A0ACB7ZE79_9ERIC</name>
<accession>A0ACB7ZE79</accession>
<keyword evidence="2" id="KW-1185">Reference proteome</keyword>
<dbReference type="Proteomes" id="UP000828048">
    <property type="component" value="Chromosome 12"/>
</dbReference>
<evidence type="ECO:0000313" key="2">
    <source>
        <dbReference type="Proteomes" id="UP000828048"/>
    </source>
</evidence>
<reference evidence="1 2" key="1">
    <citation type="journal article" date="2021" name="Hortic Res">
        <title>High-quality reference genome and annotation aids understanding of berry development for evergreen blueberry (Vaccinium darrowii).</title>
        <authorList>
            <person name="Yu J."/>
            <person name="Hulse-Kemp A.M."/>
            <person name="Babiker E."/>
            <person name="Staton M."/>
        </authorList>
    </citation>
    <scope>NUCLEOTIDE SEQUENCE [LARGE SCALE GENOMIC DNA]</scope>
    <source>
        <strain evidence="2">cv. NJ 8807/NJ 8810</strain>
        <tissue evidence="1">Young leaf</tissue>
    </source>
</reference>
<comment type="caution">
    <text evidence="1">The sequence shown here is derived from an EMBL/GenBank/DDBJ whole genome shotgun (WGS) entry which is preliminary data.</text>
</comment>
<gene>
    <name evidence="1" type="ORF">Vadar_021116</name>
</gene>